<dbReference type="PANTHER" id="PTHR30537">
    <property type="entry name" value="HTH-TYPE TRANSCRIPTIONAL REGULATOR"/>
    <property type="match status" value="1"/>
</dbReference>
<comment type="similarity">
    <text evidence="1">Belongs to the LysR transcriptional regulatory family.</text>
</comment>
<dbReference type="PRINTS" id="PR00039">
    <property type="entry name" value="HTHLYSR"/>
</dbReference>
<dbReference type="Gene3D" id="1.10.10.10">
    <property type="entry name" value="Winged helix-like DNA-binding domain superfamily/Winged helix DNA-binding domain"/>
    <property type="match status" value="1"/>
</dbReference>
<name>A0ABW0PWC4_9HYPH</name>
<dbReference type="SUPFAM" id="SSF53850">
    <property type="entry name" value="Periplasmic binding protein-like II"/>
    <property type="match status" value="1"/>
</dbReference>
<dbReference type="EMBL" id="JBHSML010000003">
    <property type="protein sequence ID" value="MFC5516349.1"/>
    <property type="molecule type" value="Genomic_DNA"/>
</dbReference>
<dbReference type="Pfam" id="PF03466">
    <property type="entry name" value="LysR_substrate"/>
    <property type="match status" value="1"/>
</dbReference>
<evidence type="ECO:0000259" key="5">
    <source>
        <dbReference type="PROSITE" id="PS50931"/>
    </source>
</evidence>
<dbReference type="Gene3D" id="3.40.190.290">
    <property type="match status" value="1"/>
</dbReference>
<dbReference type="InterPro" id="IPR005119">
    <property type="entry name" value="LysR_subst-bd"/>
</dbReference>
<evidence type="ECO:0000256" key="3">
    <source>
        <dbReference type="ARBA" id="ARBA00023125"/>
    </source>
</evidence>
<proteinExistence type="inferred from homology"/>
<comment type="caution">
    <text evidence="6">The sequence shown here is derived from an EMBL/GenBank/DDBJ whole genome shotgun (WGS) entry which is preliminary data.</text>
</comment>
<reference evidence="7" key="1">
    <citation type="journal article" date="2019" name="Int. J. Syst. Evol. Microbiol.">
        <title>The Global Catalogue of Microorganisms (GCM) 10K type strain sequencing project: providing services to taxonomists for standard genome sequencing and annotation.</title>
        <authorList>
            <consortium name="The Broad Institute Genomics Platform"/>
            <consortium name="The Broad Institute Genome Sequencing Center for Infectious Disease"/>
            <person name="Wu L."/>
            <person name="Ma J."/>
        </authorList>
    </citation>
    <scope>NUCLEOTIDE SEQUENCE [LARGE SCALE GENOMIC DNA]</scope>
    <source>
        <strain evidence="7">KACC 12633</strain>
    </source>
</reference>
<dbReference type="Pfam" id="PF00126">
    <property type="entry name" value="HTH_1"/>
    <property type="match status" value="1"/>
</dbReference>
<dbReference type="InterPro" id="IPR058163">
    <property type="entry name" value="LysR-type_TF_proteobact-type"/>
</dbReference>
<keyword evidence="3" id="KW-0238">DNA-binding</keyword>
<evidence type="ECO:0000256" key="2">
    <source>
        <dbReference type="ARBA" id="ARBA00023015"/>
    </source>
</evidence>
<dbReference type="CDD" id="cd08475">
    <property type="entry name" value="PBP2_CrgA_like_6"/>
    <property type="match status" value="1"/>
</dbReference>
<protein>
    <submittedName>
        <fullName evidence="6">LysR substrate-binding domain-containing protein</fullName>
    </submittedName>
</protein>
<sequence length="307" mass="32931">MFSASRFEGIVAFVETAEAGSFTAAAERLGLTRSAVGKSIARLEARLGTRLFHRTTRSLSLTDEGVRFRESCLLALAELDGAEANLAARSDEPAGLLRIEIPVLFGRQWILPLLLDLSARHPRLELDIGFSNRVADLTAEGIDLGVRIGALDDASGLIARRLGTQTTQLCAAPAYLARAGRPRTIDDLAQHACITERRRGLPSGWRLTDHAGKVRTIPVSSRLALDRSDAVADAVLAGHGIGCLPGWLVATALRAGTLETVLPEVSSDALPIHALWPAQRPLPLKLRVVVDALVEKFLPVAPWDVTG</sequence>
<feature type="domain" description="HTH lysR-type" evidence="5">
    <location>
        <begin position="10"/>
        <end position="62"/>
    </location>
</feature>
<keyword evidence="4" id="KW-0804">Transcription</keyword>
<dbReference type="InterPro" id="IPR036388">
    <property type="entry name" value="WH-like_DNA-bd_sf"/>
</dbReference>
<organism evidence="6 7">
    <name type="scientific">Kaistia terrae</name>
    <dbReference type="NCBI Taxonomy" id="537017"/>
    <lineage>
        <taxon>Bacteria</taxon>
        <taxon>Pseudomonadati</taxon>
        <taxon>Pseudomonadota</taxon>
        <taxon>Alphaproteobacteria</taxon>
        <taxon>Hyphomicrobiales</taxon>
        <taxon>Kaistiaceae</taxon>
        <taxon>Kaistia</taxon>
    </lineage>
</organism>
<accession>A0ABW0PWC4</accession>
<dbReference type="RefSeq" id="WP_266341456.1">
    <property type="nucleotide sequence ID" value="NZ_JAPKNH010000001.1"/>
</dbReference>
<dbReference type="PANTHER" id="PTHR30537:SF5">
    <property type="entry name" value="HTH-TYPE TRANSCRIPTIONAL ACTIVATOR TTDR-RELATED"/>
    <property type="match status" value="1"/>
</dbReference>
<evidence type="ECO:0000313" key="6">
    <source>
        <dbReference type="EMBL" id="MFC5516349.1"/>
    </source>
</evidence>
<evidence type="ECO:0000313" key="7">
    <source>
        <dbReference type="Proteomes" id="UP001596150"/>
    </source>
</evidence>
<gene>
    <name evidence="6" type="ORF">ACFPP9_11260</name>
</gene>
<dbReference type="Proteomes" id="UP001596150">
    <property type="component" value="Unassembled WGS sequence"/>
</dbReference>
<dbReference type="PROSITE" id="PS50931">
    <property type="entry name" value="HTH_LYSR"/>
    <property type="match status" value="1"/>
</dbReference>
<evidence type="ECO:0000256" key="4">
    <source>
        <dbReference type="ARBA" id="ARBA00023163"/>
    </source>
</evidence>
<dbReference type="SUPFAM" id="SSF46785">
    <property type="entry name" value="Winged helix' DNA-binding domain"/>
    <property type="match status" value="1"/>
</dbReference>
<dbReference type="InterPro" id="IPR036390">
    <property type="entry name" value="WH_DNA-bd_sf"/>
</dbReference>
<evidence type="ECO:0000256" key="1">
    <source>
        <dbReference type="ARBA" id="ARBA00009437"/>
    </source>
</evidence>
<keyword evidence="2" id="KW-0805">Transcription regulation</keyword>
<dbReference type="InterPro" id="IPR000847">
    <property type="entry name" value="LysR_HTH_N"/>
</dbReference>
<keyword evidence="7" id="KW-1185">Reference proteome</keyword>